<dbReference type="NCBIfam" id="NF004005">
    <property type="entry name" value="PRK05476.2-3"/>
    <property type="match status" value="1"/>
</dbReference>
<name>A0A2U7UFZ6_9VIRU</name>
<dbReference type="GO" id="GO:0033353">
    <property type="term" value="P:S-adenosylmethionine cycle"/>
    <property type="evidence" value="ECO:0007669"/>
    <property type="project" value="TreeGrafter"/>
</dbReference>
<dbReference type="InterPro" id="IPR015878">
    <property type="entry name" value="Ado_hCys_hydrolase_NAD-bd"/>
</dbReference>
<evidence type="ECO:0000256" key="1">
    <source>
        <dbReference type="ARBA" id="ARBA00001911"/>
    </source>
</evidence>
<dbReference type="SUPFAM" id="SSF52283">
    <property type="entry name" value="Formate/glycerate dehydrogenase catalytic domain-like"/>
    <property type="match status" value="1"/>
</dbReference>
<dbReference type="Pfam" id="PF00670">
    <property type="entry name" value="AdoHcyase_NAD"/>
    <property type="match status" value="1"/>
</dbReference>
<keyword evidence="3" id="KW-0554">One-carbon metabolism</keyword>
<dbReference type="EMBL" id="MG011691">
    <property type="protein sequence ID" value="AVK77386.1"/>
    <property type="molecule type" value="Genomic_DNA"/>
</dbReference>
<dbReference type="Proteomes" id="UP000249758">
    <property type="component" value="Segment"/>
</dbReference>
<dbReference type="InterPro" id="IPR020082">
    <property type="entry name" value="S-Ado-L-homoCys_hydrolase_CS"/>
</dbReference>
<proteinExistence type="inferred from homology"/>
<feature type="domain" description="S-adenosyl-L-homocysteine hydrolase NAD binding" evidence="5">
    <location>
        <begin position="232"/>
        <end position="402"/>
    </location>
</feature>
<dbReference type="PANTHER" id="PTHR23420">
    <property type="entry name" value="ADENOSYLHOMOCYSTEINASE"/>
    <property type="match status" value="1"/>
</dbReference>
<dbReference type="KEGG" id="vg:36841841"/>
<dbReference type="GO" id="GO:0004013">
    <property type="term" value="F:adenosylhomocysteinase activity"/>
    <property type="evidence" value="ECO:0007669"/>
    <property type="project" value="TreeGrafter"/>
</dbReference>
<dbReference type="SUPFAM" id="SSF51735">
    <property type="entry name" value="NAD(P)-binding Rossmann-fold domains"/>
    <property type="match status" value="1"/>
</dbReference>
<evidence type="ECO:0000256" key="3">
    <source>
        <dbReference type="ARBA" id="ARBA00022563"/>
    </source>
</evidence>
<organism evidence="6">
    <name type="scientific">Pandoravirus macleodensis</name>
    <dbReference type="NCBI Taxonomy" id="2107707"/>
    <lineage>
        <taxon>Viruses</taxon>
        <taxon>Pandoravirus</taxon>
    </lineage>
</organism>
<evidence type="ECO:0000256" key="2">
    <source>
        <dbReference type="ARBA" id="ARBA00007122"/>
    </source>
</evidence>
<dbReference type="PROSITE" id="PS00739">
    <property type="entry name" value="ADOHCYASE_2"/>
    <property type="match status" value="1"/>
</dbReference>
<dbReference type="RefSeq" id="YP_009481382.1">
    <property type="nucleotide sequence ID" value="NC_037665.1"/>
</dbReference>
<protein>
    <submittedName>
        <fullName evidence="6">Formate/glycerate dehydrogenase</fullName>
    </submittedName>
</protein>
<dbReference type="GeneID" id="36841841"/>
<dbReference type="PANTHER" id="PTHR23420:SF0">
    <property type="entry name" value="ADENOSYLHOMOCYSTEINASE"/>
    <property type="match status" value="1"/>
</dbReference>
<reference evidence="6" key="1">
    <citation type="journal article" date="2018" name="Nat. Commun.">
        <title>Diversity and evolution of the emerging Pandoraviridae family.</title>
        <authorList>
            <person name="Legendre M."/>
            <person name="Fabre E."/>
            <person name="Poirot O."/>
            <person name="Jeudy S."/>
            <person name="Lartigue A."/>
            <person name="Alempic J.M."/>
            <person name="Beucher L."/>
            <person name="Philippe N."/>
            <person name="Bertaux L."/>
            <person name="Christo-Foroux E."/>
            <person name="Labadie K."/>
            <person name="Coute Y."/>
            <person name="Abergel C."/>
            <person name="Claverie J.M."/>
        </authorList>
    </citation>
    <scope>NUCLEOTIDE SEQUENCE [LARGE SCALE GENOMIC DNA]</scope>
    <source>
        <strain evidence="6">Macleodensis</strain>
    </source>
</reference>
<dbReference type="GO" id="GO:0006730">
    <property type="term" value="P:one-carbon metabolic process"/>
    <property type="evidence" value="ECO:0007669"/>
    <property type="project" value="UniProtKB-KW"/>
</dbReference>
<dbReference type="InterPro" id="IPR042172">
    <property type="entry name" value="Adenosylhomocyst_ase-like_sf"/>
</dbReference>
<accession>A0A2U7UFZ6</accession>
<evidence type="ECO:0000259" key="5">
    <source>
        <dbReference type="SMART" id="SM00997"/>
    </source>
</evidence>
<dbReference type="Pfam" id="PF05221">
    <property type="entry name" value="AdoHcyase"/>
    <property type="match status" value="2"/>
</dbReference>
<evidence type="ECO:0000313" key="6">
    <source>
        <dbReference type="EMBL" id="AVK77386.1"/>
    </source>
</evidence>
<dbReference type="SMART" id="SM00997">
    <property type="entry name" value="AdoHcyase_NAD"/>
    <property type="match status" value="1"/>
</dbReference>
<gene>
    <name evidence="6" type="ORF">pmac_cds_698</name>
</gene>
<dbReference type="Gene3D" id="3.40.50.720">
    <property type="entry name" value="NAD(P)-binding Rossmann-like Domain"/>
    <property type="match status" value="1"/>
</dbReference>
<keyword evidence="4" id="KW-0520">NAD</keyword>
<comment type="cofactor">
    <cofactor evidence="1">
        <name>NAD(+)</name>
        <dbReference type="ChEBI" id="CHEBI:57540"/>
    </cofactor>
</comment>
<evidence type="ECO:0000256" key="4">
    <source>
        <dbReference type="ARBA" id="ARBA00023027"/>
    </source>
</evidence>
<dbReference type="InterPro" id="IPR000043">
    <property type="entry name" value="Adenosylhomocysteinase-like"/>
</dbReference>
<dbReference type="SMART" id="SM00996">
    <property type="entry name" value="AdoHcyase"/>
    <property type="match status" value="1"/>
</dbReference>
<dbReference type="InterPro" id="IPR036291">
    <property type="entry name" value="NAD(P)-bd_dom_sf"/>
</dbReference>
<comment type="similarity">
    <text evidence="2">Belongs to the adenosylhomocysteinase family.</text>
</comment>
<dbReference type="Gene3D" id="3.40.50.1480">
    <property type="entry name" value="Adenosylhomocysteinase-like"/>
    <property type="match status" value="1"/>
</dbReference>
<sequence length="467" mass="49428">MEQAKVGTCTTAIASEAGASVTSDSQVVKTLTPSEAVVAVPCPMPLSLAEEGIRRIQFVSAKQPVMTAIRDMYLASQPLKGRRVLLCSHLRLTTGFCALILRDLGAQVMVCGSNKWSTRDDVVAALNAEPGIEAASRYGAPDHEFFGYLRAAIAWGPDLIADDGAELLAMMHGMGADSDRVAVSPRPVRGICEQTTTGVVRIREIQEAQPDRRLLAPAIGVNECKTKHLIDNRYGSGESCLTALICTTNCTLRGRVIVVVGYGHVGRGLAAQARGMGARVIVTERSPISGLEAHMEGFEVMRLAEAVKSADFVITATGYAGAFGADAIANVKDGAFLSNAGHTETEIDTKALADAAIVINKHVADNIDEYVLGGGDTQEGGQPRKVYLIANGHTCNVATGRGHSADIIDITFGLKLRSVLYLAEKAWPTTAGAAPLENKLQNLPAHLDMAVARIALASRGMQVDERA</sequence>